<accession>A0A0A7LHM9</accession>
<dbReference type="HOGENOM" id="CLU_791321_0_0_2"/>
<dbReference type="GeneID" id="24818817"/>
<protein>
    <submittedName>
        <fullName evidence="1">Uncharacterized protein</fullName>
    </submittedName>
</protein>
<dbReference type="AlphaFoldDB" id="A0A0A7LHM9"/>
<reference evidence="1 2" key="1">
    <citation type="journal article" date="2014" name="Appl. Environ. Microbiol.">
        <title>Comparative Genome Analysis of 'Candidatus Methanoplasma termitum' Indicates a New Mode of Energy Metabolism in the Seventh Order of Methanogens.</title>
        <authorList>
            <person name="Lang K."/>
            <person name="Schuldes J."/>
            <person name="Klingl A."/>
            <person name="Poehlein A."/>
            <person name="Daniel R."/>
            <person name="Brune A."/>
        </authorList>
    </citation>
    <scope>NUCLEOTIDE SEQUENCE [LARGE SCALE GENOMIC DNA]</scope>
    <source>
        <strain evidence="2">Mpt1</strain>
    </source>
</reference>
<keyword evidence="2" id="KW-1185">Reference proteome</keyword>
<dbReference type="KEGG" id="mear:Mpt1_c11540"/>
<dbReference type="OrthoDB" id="385113at2157"/>
<evidence type="ECO:0000313" key="2">
    <source>
        <dbReference type="Proteomes" id="UP000030787"/>
    </source>
</evidence>
<organism evidence="1 2">
    <name type="scientific">Candidatus Methanoplasma termitum</name>
    <dbReference type="NCBI Taxonomy" id="1577791"/>
    <lineage>
        <taxon>Archaea</taxon>
        <taxon>Methanobacteriati</taxon>
        <taxon>Thermoplasmatota</taxon>
        <taxon>Thermoplasmata</taxon>
        <taxon>Methanomassiliicoccales</taxon>
        <taxon>Methanomassiliicoccaceae</taxon>
        <taxon>Candidatus Methanoplasma</taxon>
    </lineage>
</organism>
<dbReference type="EMBL" id="CP010070">
    <property type="protein sequence ID" value="AIZ57016.1"/>
    <property type="molecule type" value="Genomic_DNA"/>
</dbReference>
<dbReference type="STRING" id="1577791.Mpt1_c11540"/>
<dbReference type="Proteomes" id="UP000030787">
    <property type="component" value="Chromosome"/>
</dbReference>
<gene>
    <name evidence="1" type="ORF">Mpt1_c11540</name>
</gene>
<evidence type="ECO:0000313" key="1">
    <source>
        <dbReference type="EMBL" id="AIZ57016.1"/>
    </source>
</evidence>
<sequence>MRTNAILSMLFVIVLGAVLIGEVYVYTFNTGGYSSDVSLSGNEIDYGVTSHISTTYSIIITDNGNFSPNTSYYIYYDESYASKVNAVEIPVGAKALTEDYYISQLVHMLDYRGITNIEILNARELEERLSADTEAGTCAKGLIVLSGALPDTVYTGQNSDIIFSWLNDGGRLYWAGNLLGRYVSTPDGITDLGEKNNEYQVGFFGTECLNTGETTTAYSDVTDNEYRFTLSMMNNNVKYGVDTSALPLSLHVGYTEGGYYSTVLTAFGTNGGMICVLGGDYSSYQRHDLAQVISSGLSPSSVMIGHATGDLKRTTLHGTIEIGTHDRNVMAYVYYGGYFPTYGRLTELNP</sequence>
<dbReference type="RefSeq" id="WP_048112997.1">
    <property type="nucleotide sequence ID" value="NZ_CP010070.1"/>
</dbReference>
<name>A0A0A7LHM9_9ARCH</name>
<proteinExistence type="predicted"/>